<dbReference type="PANTHER" id="PTHR43096">
    <property type="entry name" value="DNAJ HOMOLOG 1, MITOCHONDRIAL-RELATED"/>
    <property type="match status" value="1"/>
</dbReference>
<dbReference type="CDD" id="cd06257">
    <property type="entry name" value="DnaJ"/>
    <property type="match status" value="1"/>
</dbReference>
<evidence type="ECO:0000256" key="1">
    <source>
        <dbReference type="ARBA" id="ARBA00023186"/>
    </source>
</evidence>
<gene>
    <name evidence="3" type="ORF">GGQ57_002219</name>
</gene>
<dbReference type="PROSITE" id="PS50076">
    <property type="entry name" value="DNAJ_2"/>
    <property type="match status" value="1"/>
</dbReference>
<evidence type="ECO:0000313" key="3">
    <source>
        <dbReference type="EMBL" id="MBB4622319.1"/>
    </source>
</evidence>
<comment type="caution">
    <text evidence="3">The sequence shown here is derived from an EMBL/GenBank/DDBJ whole genome shotgun (WGS) entry which is preliminary data.</text>
</comment>
<accession>A0ABR6KNB6</accession>
<dbReference type="Pfam" id="PF01556">
    <property type="entry name" value="DnaJ_C"/>
    <property type="match status" value="1"/>
</dbReference>
<dbReference type="Pfam" id="PF00226">
    <property type="entry name" value="DnaJ"/>
    <property type="match status" value="1"/>
</dbReference>
<dbReference type="CDD" id="cd10747">
    <property type="entry name" value="DnaJ_C"/>
    <property type="match status" value="1"/>
</dbReference>
<keyword evidence="4" id="KW-1185">Reference proteome</keyword>
<dbReference type="GO" id="GO:0003677">
    <property type="term" value="F:DNA binding"/>
    <property type="evidence" value="ECO:0007669"/>
    <property type="project" value="UniProtKB-KW"/>
</dbReference>
<name>A0ABR6KNB6_9BACT</name>
<protein>
    <submittedName>
        <fullName evidence="3">Curved DNA-binding protein</fullName>
    </submittedName>
</protein>
<dbReference type="InterPro" id="IPR008971">
    <property type="entry name" value="HSP40/DnaJ_pept-bd"/>
</dbReference>
<keyword evidence="3" id="KW-0238">DNA-binding</keyword>
<dbReference type="PANTHER" id="PTHR43096:SF52">
    <property type="entry name" value="DNAJ HOMOLOG 1, MITOCHONDRIAL-RELATED"/>
    <property type="match status" value="1"/>
</dbReference>
<organism evidence="3 4">
    <name type="scientific">Parabacteroides faecis</name>
    <dbReference type="NCBI Taxonomy" id="1217282"/>
    <lineage>
        <taxon>Bacteria</taxon>
        <taxon>Pseudomonadati</taxon>
        <taxon>Bacteroidota</taxon>
        <taxon>Bacteroidia</taxon>
        <taxon>Bacteroidales</taxon>
        <taxon>Tannerellaceae</taxon>
        <taxon>Parabacteroides</taxon>
    </lineage>
</organism>
<evidence type="ECO:0000259" key="2">
    <source>
        <dbReference type="PROSITE" id="PS50076"/>
    </source>
</evidence>
<dbReference type="SUPFAM" id="SSF46565">
    <property type="entry name" value="Chaperone J-domain"/>
    <property type="match status" value="1"/>
</dbReference>
<dbReference type="Gene3D" id="2.60.260.20">
    <property type="entry name" value="Urease metallochaperone UreE, N-terminal domain"/>
    <property type="match status" value="2"/>
</dbReference>
<dbReference type="RefSeq" id="WP_122353041.1">
    <property type="nucleotide sequence ID" value="NZ_BMPB01000018.1"/>
</dbReference>
<dbReference type="PROSITE" id="PS00636">
    <property type="entry name" value="DNAJ_1"/>
    <property type="match status" value="1"/>
</dbReference>
<dbReference type="InterPro" id="IPR036869">
    <property type="entry name" value="J_dom_sf"/>
</dbReference>
<dbReference type="InterPro" id="IPR002939">
    <property type="entry name" value="DnaJ_C"/>
</dbReference>
<dbReference type="SMART" id="SM00271">
    <property type="entry name" value="DnaJ"/>
    <property type="match status" value="1"/>
</dbReference>
<dbReference type="Proteomes" id="UP000533637">
    <property type="component" value="Unassembled WGS sequence"/>
</dbReference>
<proteinExistence type="predicted"/>
<keyword evidence="1" id="KW-0143">Chaperone</keyword>
<reference evidence="3 4" key="1">
    <citation type="submission" date="2020-08" db="EMBL/GenBank/DDBJ databases">
        <title>Genomic Encyclopedia of Type Strains, Phase IV (KMG-IV): sequencing the most valuable type-strain genomes for metagenomic binning, comparative biology and taxonomic classification.</title>
        <authorList>
            <person name="Goeker M."/>
        </authorList>
    </citation>
    <scope>NUCLEOTIDE SEQUENCE [LARGE SCALE GENOMIC DNA]</scope>
    <source>
        <strain evidence="3 4">DSM 102983</strain>
    </source>
</reference>
<dbReference type="PRINTS" id="PR00625">
    <property type="entry name" value="JDOMAIN"/>
</dbReference>
<sequence>MAYIDYYNILGVNKGASQDDIKKAYKKLARKYHPDLNPNDPDAHRKFQEINEANEVLSDPEKRKKYDQYGENWKHADQFEAQQNQYGQYQGGFGGFGGNGGGAQWSASDDGSGFSDFFESMFGGGGRSGGRGNYAFRGQDYNAELHVSLADAAKTHKQVITVNGKNLRITVPAGIADGQTIKLKGQGGPGVNGGPAGDLYITFSIGEDGRFKRVGDDLYVTAPLNLYTAILGGEQIIETMESKVKLKVAPGTQNNSKVRLKGKGFPVYKKDGQFGDLIVTYSIEIPTNLTEKQKELFREIQSLNQ</sequence>
<dbReference type="InterPro" id="IPR018253">
    <property type="entry name" value="DnaJ_domain_CS"/>
</dbReference>
<feature type="domain" description="J" evidence="2">
    <location>
        <begin position="5"/>
        <end position="70"/>
    </location>
</feature>
<dbReference type="SUPFAM" id="SSF49493">
    <property type="entry name" value="HSP40/DnaJ peptide-binding domain"/>
    <property type="match status" value="2"/>
</dbReference>
<dbReference type="EMBL" id="JACHOC010000004">
    <property type="protein sequence ID" value="MBB4622319.1"/>
    <property type="molecule type" value="Genomic_DNA"/>
</dbReference>
<dbReference type="Gene3D" id="1.10.287.110">
    <property type="entry name" value="DnaJ domain"/>
    <property type="match status" value="1"/>
</dbReference>
<evidence type="ECO:0000313" key="4">
    <source>
        <dbReference type="Proteomes" id="UP000533637"/>
    </source>
</evidence>
<dbReference type="InterPro" id="IPR001623">
    <property type="entry name" value="DnaJ_domain"/>
</dbReference>